<dbReference type="PANTHER" id="PTHR11692:SF0">
    <property type="entry name" value="BIFUNCTIONAL PURINE BIOSYNTHESIS PROTEIN ATIC"/>
    <property type="match status" value="1"/>
</dbReference>
<dbReference type="NCBIfam" id="NF005492">
    <property type="entry name" value="PRK07106.1"/>
    <property type="match status" value="1"/>
</dbReference>
<dbReference type="EC" id="2.1.2.3" evidence="2"/>
<dbReference type="Pfam" id="PF01808">
    <property type="entry name" value="AICARFT_IMPCHas"/>
    <property type="match status" value="1"/>
</dbReference>
<dbReference type="SUPFAM" id="SSF53927">
    <property type="entry name" value="Cytidine deaminase-like"/>
    <property type="match status" value="1"/>
</dbReference>
<dbReference type="InterPro" id="IPR024050">
    <property type="entry name" value="AICAR_Tfase_insert_dom_sf"/>
</dbReference>
<name>A0A7C3IY01_UNCW3</name>
<dbReference type="EMBL" id="DSLG01000002">
    <property type="protein sequence ID" value="HEA86525.1"/>
    <property type="molecule type" value="Genomic_DNA"/>
</dbReference>
<evidence type="ECO:0000313" key="2">
    <source>
        <dbReference type="EMBL" id="HFJ53959.1"/>
    </source>
</evidence>
<sequence length="391" mass="43660">MILDEIRLRYGTNPHQKHARVYVPEGRLPIEVLNGMPGYINLVDALNSWQLVKELRALSGMPAAASFKHTSPAGAAIGRELDDKLKKSLFVPEGELSPLACAYARARGADRMATFGDWAAFSDTVDEATARLLSREISDGCIAPGYEPVALEILKTKKNGTYPVLRIDPEWAPPPIEVRQLFGLFLEQERNDARIDYKLLENVVTVKKVIPESVKLDLLLAYLTLKYTQSNSVCLAYDGQVIGVGAGQQSRIHCTRLACTKADKWFLRLHPKVLGLKFKKGVSRGEKATAIDIFLEENATPEEAHTWSRLFAEAPAPLTREERWEWIAQFNGICLASDGFIPFRDNLDRAARTNVQFVIQPGGSTRDEGIIRAADEYGMVMVFTGLRLFYH</sequence>
<dbReference type="InterPro" id="IPR016193">
    <property type="entry name" value="Cytidine_deaminase-like"/>
</dbReference>
<dbReference type="GO" id="GO:0005829">
    <property type="term" value="C:cytosol"/>
    <property type="evidence" value="ECO:0007669"/>
    <property type="project" value="TreeGrafter"/>
</dbReference>
<dbReference type="Gene3D" id="1.10.287.440">
    <property type="match status" value="1"/>
</dbReference>
<gene>
    <name evidence="1" type="ORF">ENP94_00760</name>
    <name evidence="2" type="ORF">ENS16_04635</name>
</gene>
<dbReference type="InterPro" id="IPR002695">
    <property type="entry name" value="PurH-like"/>
</dbReference>
<dbReference type="GO" id="GO:0003937">
    <property type="term" value="F:IMP cyclohydrolase activity"/>
    <property type="evidence" value="ECO:0007669"/>
    <property type="project" value="InterPro"/>
</dbReference>
<dbReference type="EMBL" id="DSTU01000006">
    <property type="protein sequence ID" value="HFJ53959.1"/>
    <property type="molecule type" value="Genomic_DNA"/>
</dbReference>
<protein>
    <submittedName>
        <fullName evidence="2">Phosphoribosylaminoimidazolecarboxamide formyltransferase</fullName>
        <ecNumber evidence="2">2.1.2.3</ecNumber>
    </submittedName>
</protein>
<dbReference type="SMART" id="SM00798">
    <property type="entry name" value="AICARFT_IMPCHas"/>
    <property type="match status" value="1"/>
</dbReference>
<keyword evidence="2" id="KW-0808">Transferase</keyword>
<organism evidence="2">
    <name type="scientific">candidate division WOR-3 bacterium</name>
    <dbReference type="NCBI Taxonomy" id="2052148"/>
    <lineage>
        <taxon>Bacteria</taxon>
        <taxon>Bacteria division WOR-3</taxon>
    </lineage>
</organism>
<reference evidence="2" key="1">
    <citation type="journal article" date="2020" name="mSystems">
        <title>Genome- and Community-Level Interaction Insights into Carbon Utilization and Element Cycling Functions of Hydrothermarchaeota in Hydrothermal Sediment.</title>
        <authorList>
            <person name="Zhou Z."/>
            <person name="Liu Y."/>
            <person name="Xu W."/>
            <person name="Pan J."/>
            <person name="Luo Z.H."/>
            <person name="Li M."/>
        </authorList>
    </citation>
    <scope>NUCLEOTIDE SEQUENCE [LARGE SCALE GENOMIC DNA]</scope>
    <source>
        <strain evidence="1">SpSt-265</strain>
        <strain evidence="2">SpSt-465</strain>
    </source>
</reference>
<accession>A0A7C3IY01</accession>
<dbReference type="GO" id="GO:0006189">
    <property type="term" value="P:'de novo' IMP biosynthetic process"/>
    <property type="evidence" value="ECO:0007669"/>
    <property type="project" value="TreeGrafter"/>
</dbReference>
<dbReference type="InterPro" id="IPR024051">
    <property type="entry name" value="AICAR_Tfase_dup_dom_sf"/>
</dbReference>
<dbReference type="FunFam" id="3.40.140.20:FF:000003">
    <property type="entry name" value="Bifunctional purine biosynthesis protein"/>
    <property type="match status" value="1"/>
</dbReference>
<dbReference type="Gene3D" id="3.40.140.20">
    <property type="match status" value="2"/>
</dbReference>
<proteinExistence type="predicted"/>
<comment type="caution">
    <text evidence="2">The sequence shown here is derived from an EMBL/GenBank/DDBJ whole genome shotgun (WGS) entry which is preliminary data.</text>
</comment>
<dbReference type="AlphaFoldDB" id="A0A7C3IY01"/>
<dbReference type="GO" id="GO:0004643">
    <property type="term" value="F:phosphoribosylaminoimidazolecarboxamide formyltransferase activity"/>
    <property type="evidence" value="ECO:0007669"/>
    <property type="project" value="UniProtKB-EC"/>
</dbReference>
<evidence type="ECO:0000313" key="1">
    <source>
        <dbReference type="EMBL" id="HEA86525.1"/>
    </source>
</evidence>
<dbReference type="PANTHER" id="PTHR11692">
    <property type="entry name" value="BIFUNCTIONAL PURINE BIOSYNTHESIS PROTEIN PURH"/>
    <property type="match status" value="1"/>
</dbReference>